<sequence length="57" mass="5650">MSDYSPGLVFRIAFSTALTVGVLVTGAVAAAATTVDAAGHLTPTVPATMNGDPWDGS</sequence>
<evidence type="ECO:0000313" key="3">
    <source>
        <dbReference type="Proteomes" id="UP000534286"/>
    </source>
</evidence>
<reference evidence="2 3" key="1">
    <citation type="submission" date="2020-08" db="EMBL/GenBank/DDBJ databases">
        <title>Sequencing the genomes of 1000 actinobacteria strains.</title>
        <authorList>
            <person name="Klenk H.-P."/>
        </authorList>
    </citation>
    <scope>NUCLEOTIDE SEQUENCE [LARGE SCALE GENOMIC DNA]</scope>
    <source>
        <strain evidence="2 3">DSM 43023</strain>
    </source>
</reference>
<organism evidence="2 3">
    <name type="scientific">Streptosporangium album</name>
    <dbReference type="NCBI Taxonomy" id="47479"/>
    <lineage>
        <taxon>Bacteria</taxon>
        <taxon>Bacillati</taxon>
        <taxon>Actinomycetota</taxon>
        <taxon>Actinomycetes</taxon>
        <taxon>Streptosporangiales</taxon>
        <taxon>Streptosporangiaceae</taxon>
        <taxon>Streptosporangium</taxon>
    </lineage>
</organism>
<name>A0A7W7S5T5_9ACTN</name>
<comment type="caution">
    <text evidence="2">The sequence shown here is derived from an EMBL/GenBank/DDBJ whole genome shotgun (WGS) entry which is preliminary data.</text>
</comment>
<protein>
    <submittedName>
        <fullName evidence="2">Uncharacterized protein</fullName>
    </submittedName>
</protein>
<accession>A0A7W7S5T5</accession>
<proteinExistence type="predicted"/>
<dbReference type="AlphaFoldDB" id="A0A7W7S5T5"/>
<dbReference type="EMBL" id="JACHJU010000012">
    <property type="protein sequence ID" value="MBB4944436.1"/>
    <property type="molecule type" value="Genomic_DNA"/>
</dbReference>
<feature type="chain" id="PRO_5031564748" evidence="1">
    <location>
        <begin position="38"/>
        <end position="57"/>
    </location>
</feature>
<dbReference type="RefSeq" id="WP_184760261.1">
    <property type="nucleotide sequence ID" value="NZ_BAABEK010000121.1"/>
</dbReference>
<dbReference type="Proteomes" id="UP000534286">
    <property type="component" value="Unassembled WGS sequence"/>
</dbReference>
<evidence type="ECO:0000256" key="1">
    <source>
        <dbReference type="SAM" id="SignalP"/>
    </source>
</evidence>
<gene>
    <name evidence="2" type="ORF">FHR32_008842</name>
</gene>
<keyword evidence="3" id="KW-1185">Reference proteome</keyword>
<evidence type="ECO:0000313" key="2">
    <source>
        <dbReference type="EMBL" id="MBB4944436.1"/>
    </source>
</evidence>
<feature type="signal peptide" evidence="1">
    <location>
        <begin position="1"/>
        <end position="37"/>
    </location>
</feature>
<keyword evidence="1" id="KW-0732">Signal</keyword>